<organism evidence="2">
    <name type="scientific">Mesenchytraeus antaeus</name>
    <dbReference type="NCBI Taxonomy" id="1797136"/>
    <lineage>
        <taxon>Eukaryota</taxon>
        <taxon>Metazoa</taxon>
        <taxon>Spiralia</taxon>
        <taxon>Lophotrochozoa</taxon>
        <taxon>Annelida</taxon>
        <taxon>Clitellata</taxon>
        <taxon>Oligochaeta</taxon>
        <taxon>Enchytraeida</taxon>
        <taxon>Enchytraeidae</taxon>
        <taxon>Mesenchytraeus</taxon>
    </lineage>
</organism>
<evidence type="ECO:0000256" key="1">
    <source>
        <dbReference type="SAM" id="Phobius"/>
    </source>
</evidence>
<proteinExistence type="predicted"/>
<keyword evidence="1" id="KW-0812">Transmembrane</keyword>
<keyword evidence="2" id="KW-0496">Mitochondrion</keyword>
<evidence type="ECO:0000313" key="2">
    <source>
        <dbReference type="EMBL" id="AMQ12970.1"/>
    </source>
</evidence>
<accession>A0A286JZ85</accession>
<dbReference type="AlphaFoldDB" id="A0A286JZ85"/>
<gene>
    <name evidence="2" type="primary">ATP8</name>
</gene>
<feature type="transmembrane region" description="Helical" evidence="1">
    <location>
        <begin position="7"/>
        <end position="29"/>
    </location>
</feature>
<sequence length="53" mass="6188">MPHLSPMNWLLAISSFWVIISIIMSSNWWSQTNSFSCPKLTAKNISSMSWKWL</sequence>
<keyword evidence="1" id="KW-1133">Transmembrane helix</keyword>
<dbReference type="EMBL" id="KU639965">
    <property type="protein sequence ID" value="AMQ12970.1"/>
    <property type="molecule type" value="Genomic_DNA"/>
</dbReference>
<geneLocation type="mitochondrion" evidence="2"/>
<protein>
    <submittedName>
        <fullName evidence="2">ATP synthase subunit 8</fullName>
    </submittedName>
</protein>
<name>A0A286JZ85_9ANNE</name>
<reference evidence="2" key="1">
    <citation type="journal article" date="2017" name="Proc. R. Soc. B">
        <title>Punctuated invasion of water, ice, snow and terrestrial ecozones by segmented worms (Oligochaeta: Enchytraeidae: Mesenchytraeus).</title>
        <authorList>
            <person name="Lang S.A."/>
            <person name="Saglam N."/>
            <person name="Kawash J."/>
            <person name="Shain D.H."/>
        </authorList>
    </citation>
    <scope>NUCLEOTIDE SEQUENCE</scope>
</reference>
<keyword evidence="1" id="KW-0472">Membrane</keyword>